<sequence length="532" mass="56727">MDRLLDTVKGHQLSRRNVIFGAALGVIVPTLLAGCSTGGGGATTNAIGAPRTGTAAKGGILRIARPPASKAETLDPASSLSAYEYLGALYNRLVKLSTSGSLLPDLAASWQQTPDAMTWTFTLRSDVSWHDGKPFTSADVVYTMQHILDPATASPQAGVLSPFLTGSSISAPTATTVVFALSSPNAEFASLLAGYNCYIIPAGSAATIGASGIGTGPFSLTSFTAAGPGAVARNESYFGDKPMLDSIEFSSIADTQARVNALLAGQVDFIAQTNLDFASAKLVTASTTVTVSTIKNAQWYPVPMLNSSAEFSNPLVRQALAHAYNPTEVLQLSVQNYGTVAKNNPVPPTEAYYLDYGLDYDPDKSKSLLKQAGMDSFTSDIYTSTYDPVLTPLALALKGSMAPSNITLNVVNASADSYYTDVWMKKPLMATYWYTGRPIDQLLNQIFRSGSSYNETAYSNPTFDQTLDAARATVDDAKRKTLYQDAQKILIDDGGSLTPFFSDRLVGLSKKIVNYDEHGFEFDYLKIGFEAV</sequence>
<dbReference type="PANTHER" id="PTHR30290:SF10">
    <property type="entry name" value="PERIPLASMIC OLIGOPEPTIDE-BINDING PROTEIN-RELATED"/>
    <property type="match status" value="1"/>
</dbReference>
<feature type="domain" description="Solute-binding protein family 5" evidence="5">
    <location>
        <begin position="103"/>
        <end position="438"/>
    </location>
</feature>
<gene>
    <name evidence="6" type="ORF">D4765_09300</name>
</gene>
<dbReference type="Gene3D" id="3.90.76.10">
    <property type="entry name" value="Dipeptide-binding Protein, Domain 1"/>
    <property type="match status" value="1"/>
</dbReference>
<dbReference type="OrthoDB" id="3225986at2"/>
<dbReference type="GO" id="GO:1904680">
    <property type="term" value="F:peptide transmembrane transporter activity"/>
    <property type="evidence" value="ECO:0007669"/>
    <property type="project" value="TreeGrafter"/>
</dbReference>
<dbReference type="PIRSF" id="PIRSF002741">
    <property type="entry name" value="MppA"/>
    <property type="match status" value="1"/>
</dbReference>
<dbReference type="EMBL" id="QYRT01000014">
    <property type="protein sequence ID" value="TIH36922.1"/>
    <property type="molecule type" value="Genomic_DNA"/>
</dbReference>
<keyword evidence="7" id="KW-1185">Reference proteome</keyword>
<dbReference type="SUPFAM" id="SSF53850">
    <property type="entry name" value="Periplasmic binding protein-like II"/>
    <property type="match status" value="1"/>
</dbReference>
<dbReference type="PANTHER" id="PTHR30290">
    <property type="entry name" value="PERIPLASMIC BINDING COMPONENT OF ABC TRANSPORTER"/>
    <property type="match status" value="1"/>
</dbReference>
<dbReference type="CDD" id="cd08503">
    <property type="entry name" value="PBP2_NikA_DppA_OppA_like_17"/>
    <property type="match status" value="1"/>
</dbReference>
<evidence type="ECO:0000313" key="6">
    <source>
        <dbReference type="EMBL" id="TIH36922.1"/>
    </source>
</evidence>
<accession>A0A4T2C0E2</accession>
<dbReference type="Gene3D" id="3.10.105.10">
    <property type="entry name" value="Dipeptide-binding Protein, Domain 3"/>
    <property type="match status" value="1"/>
</dbReference>
<dbReference type="GO" id="GO:0042597">
    <property type="term" value="C:periplasmic space"/>
    <property type="evidence" value="ECO:0007669"/>
    <property type="project" value="UniProtKB-ARBA"/>
</dbReference>
<dbReference type="GO" id="GO:0030313">
    <property type="term" value="C:cell envelope"/>
    <property type="evidence" value="ECO:0007669"/>
    <property type="project" value="UniProtKB-SubCell"/>
</dbReference>
<evidence type="ECO:0000256" key="4">
    <source>
        <dbReference type="ARBA" id="ARBA00022729"/>
    </source>
</evidence>
<evidence type="ECO:0000256" key="1">
    <source>
        <dbReference type="ARBA" id="ARBA00004196"/>
    </source>
</evidence>
<dbReference type="InterPro" id="IPR000914">
    <property type="entry name" value="SBP_5_dom"/>
</dbReference>
<dbReference type="Gene3D" id="3.40.190.10">
    <property type="entry name" value="Periplasmic binding protein-like II"/>
    <property type="match status" value="1"/>
</dbReference>
<name>A0A4T2C0E2_9MICO</name>
<proteinExistence type="inferred from homology"/>
<dbReference type="Pfam" id="PF00496">
    <property type="entry name" value="SBP_bac_5"/>
    <property type="match status" value="1"/>
</dbReference>
<evidence type="ECO:0000259" key="5">
    <source>
        <dbReference type="Pfam" id="PF00496"/>
    </source>
</evidence>
<evidence type="ECO:0000256" key="2">
    <source>
        <dbReference type="ARBA" id="ARBA00005695"/>
    </source>
</evidence>
<reference evidence="6 7" key="1">
    <citation type="journal article" date="2019" name="Microorganisms">
        <title>Systematic Affiliation and Genome Analysis of Subtercola vilae DB165(T) with Particular Emphasis on Cold Adaptation of an Isolate from a High-Altitude Cold Volcano Lake.</title>
        <authorList>
            <person name="Villalobos A.S."/>
            <person name="Wiese J."/>
            <person name="Imhoff J.F."/>
            <person name="Dorador C."/>
            <person name="Keller A."/>
            <person name="Hentschel U."/>
        </authorList>
    </citation>
    <scope>NUCLEOTIDE SEQUENCE [LARGE SCALE GENOMIC DNA]</scope>
    <source>
        <strain evidence="6 7">DB165</strain>
    </source>
</reference>
<keyword evidence="4" id="KW-0732">Signal</keyword>
<comment type="similarity">
    <text evidence="2">Belongs to the bacterial solute-binding protein 5 family.</text>
</comment>
<dbReference type="PROSITE" id="PS51257">
    <property type="entry name" value="PROKAR_LIPOPROTEIN"/>
    <property type="match status" value="1"/>
</dbReference>
<dbReference type="AlphaFoldDB" id="A0A4T2C0E2"/>
<dbReference type="InterPro" id="IPR039424">
    <property type="entry name" value="SBP_5"/>
</dbReference>
<organism evidence="6 7">
    <name type="scientific">Subtercola vilae</name>
    <dbReference type="NCBI Taxonomy" id="2056433"/>
    <lineage>
        <taxon>Bacteria</taxon>
        <taxon>Bacillati</taxon>
        <taxon>Actinomycetota</taxon>
        <taxon>Actinomycetes</taxon>
        <taxon>Micrococcales</taxon>
        <taxon>Microbacteriaceae</taxon>
        <taxon>Subtercola</taxon>
    </lineage>
</organism>
<dbReference type="GO" id="GO:0043190">
    <property type="term" value="C:ATP-binding cassette (ABC) transporter complex"/>
    <property type="evidence" value="ECO:0007669"/>
    <property type="project" value="InterPro"/>
</dbReference>
<dbReference type="GO" id="GO:0015833">
    <property type="term" value="P:peptide transport"/>
    <property type="evidence" value="ECO:0007669"/>
    <property type="project" value="TreeGrafter"/>
</dbReference>
<dbReference type="InterPro" id="IPR030678">
    <property type="entry name" value="Peptide/Ni-bd"/>
</dbReference>
<dbReference type="Proteomes" id="UP000306192">
    <property type="component" value="Unassembled WGS sequence"/>
</dbReference>
<comment type="subcellular location">
    <subcellularLocation>
        <location evidence="1">Cell envelope</location>
    </subcellularLocation>
</comment>
<protein>
    <submittedName>
        <fullName evidence="6">ABC transporter substrate-binding protein</fullName>
    </submittedName>
</protein>
<comment type="caution">
    <text evidence="6">The sequence shown here is derived from an EMBL/GenBank/DDBJ whole genome shotgun (WGS) entry which is preliminary data.</text>
</comment>
<dbReference type="RefSeq" id="WP_136642018.1">
    <property type="nucleotide sequence ID" value="NZ_QYRT01000014.1"/>
</dbReference>
<keyword evidence="3" id="KW-0813">Transport</keyword>
<evidence type="ECO:0000256" key="3">
    <source>
        <dbReference type="ARBA" id="ARBA00022448"/>
    </source>
</evidence>
<evidence type="ECO:0000313" key="7">
    <source>
        <dbReference type="Proteomes" id="UP000306192"/>
    </source>
</evidence>